<evidence type="ECO:0000313" key="8">
    <source>
        <dbReference type="EMBL" id="MCK6263588.1"/>
    </source>
</evidence>
<feature type="compositionally biased region" description="Polar residues" evidence="5">
    <location>
        <begin position="290"/>
        <end position="304"/>
    </location>
</feature>
<dbReference type="SUPFAM" id="SSF47823">
    <property type="entry name" value="lambda integrase-like, N-terminal domain"/>
    <property type="match status" value="1"/>
</dbReference>
<dbReference type="Pfam" id="PF00589">
    <property type="entry name" value="Phage_integrase"/>
    <property type="match status" value="1"/>
</dbReference>
<dbReference type="InterPro" id="IPR013762">
    <property type="entry name" value="Integrase-like_cat_sf"/>
</dbReference>
<evidence type="ECO:0000313" key="9">
    <source>
        <dbReference type="Proteomes" id="UP001139559"/>
    </source>
</evidence>
<dbReference type="GO" id="GO:0015074">
    <property type="term" value="P:DNA integration"/>
    <property type="evidence" value="ECO:0007669"/>
    <property type="project" value="UniProtKB-KW"/>
</dbReference>
<sequence length="304" mass="34439">MSSPVSLEAFDELTSGVYSRNSLLALVKDWNLFRIFCFEKQVNVLPASTTAVRQFIEHEAKTRKFSTLKRYTVTISLVHRLLASHDPIANSQVRLLIAKYRLDKNGDAKQATSFTLEHLNELDECLSKEHCPKNIRDLAIYFLMFECVLKRSELKALTIGQVDSMESYLHVNVQQHSYRLSERGTFVLRQWLSISGGASDWPLFRAIDRHGNINHSAMDDSSIYRVLRNAGTLIQYPAVFSGQSTRIGGAQHLAKTGHKPKEIQEFGRWLSPAMPYQYIGNRQKAETKSKSLNQSGLGNNASCE</sequence>
<dbReference type="InterPro" id="IPR010998">
    <property type="entry name" value="Integrase_recombinase_N"/>
</dbReference>
<dbReference type="InterPro" id="IPR011010">
    <property type="entry name" value="DNA_brk_join_enz"/>
</dbReference>
<keyword evidence="1" id="KW-0229">DNA integration</keyword>
<keyword evidence="2 4" id="KW-0238">DNA-binding</keyword>
<dbReference type="GO" id="GO:0003677">
    <property type="term" value="F:DNA binding"/>
    <property type="evidence" value="ECO:0007669"/>
    <property type="project" value="UniProtKB-UniRule"/>
</dbReference>
<comment type="caution">
    <text evidence="8">The sequence shown here is derived from an EMBL/GenBank/DDBJ whole genome shotgun (WGS) entry which is preliminary data.</text>
</comment>
<proteinExistence type="predicted"/>
<dbReference type="InterPro" id="IPR044068">
    <property type="entry name" value="CB"/>
</dbReference>
<dbReference type="PROSITE" id="PS51900">
    <property type="entry name" value="CB"/>
    <property type="match status" value="1"/>
</dbReference>
<dbReference type="Proteomes" id="UP001139559">
    <property type="component" value="Unassembled WGS sequence"/>
</dbReference>
<organism evidence="8 9">
    <name type="scientific">Vibrio amylolyticus</name>
    <dbReference type="NCBI Taxonomy" id="2847292"/>
    <lineage>
        <taxon>Bacteria</taxon>
        <taxon>Pseudomonadati</taxon>
        <taxon>Pseudomonadota</taxon>
        <taxon>Gammaproteobacteria</taxon>
        <taxon>Vibrionales</taxon>
        <taxon>Vibrionaceae</taxon>
        <taxon>Vibrio</taxon>
    </lineage>
</organism>
<dbReference type="InterPro" id="IPR002104">
    <property type="entry name" value="Integrase_catalytic"/>
</dbReference>
<evidence type="ECO:0000256" key="3">
    <source>
        <dbReference type="ARBA" id="ARBA00023172"/>
    </source>
</evidence>
<protein>
    <submittedName>
        <fullName evidence="8">Tyrosine-type recombinase/integrase</fullName>
    </submittedName>
</protein>
<name>A0A9X2BL57_9VIBR</name>
<evidence type="ECO:0000259" key="7">
    <source>
        <dbReference type="PROSITE" id="PS51900"/>
    </source>
</evidence>
<dbReference type="Gene3D" id="1.10.150.130">
    <property type="match status" value="1"/>
</dbReference>
<dbReference type="AlphaFoldDB" id="A0A9X2BL57"/>
<accession>A0A9X2BL57</accession>
<dbReference type="RefSeq" id="WP_248008666.1">
    <property type="nucleotide sequence ID" value="NZ_JAJHVV010000005.1"/>
</dbReference>
<evidence type="ECO:0000259" key="6">
    <source>
        <dbReference type="PROSITE" id="PS51898"/>
    </source>
</evidence>
<dbReference type="GO" id="GO:0006310">
    <property type="term" value="P:DNA recombination"/>
    <property type="evidence" value="ECO:0007669"/>
    <property type="project" value="UniProtKB-KW"/>
</dbReference>
<gene>
    <name evidence="8" type="ORF">KP803_09920</name>
</gene>
<feature type="domain" description="Core-binding (CB)" evidence="7">
    <location>
        <begin position="1"/>
        <end position="83"/>
    </location>
</feature>
<feature type="domain" description="Tyr recombinase" evidence="6">
    <location>
        <begin position="109"/>
        <end position="292"/>
    </location>
</feature>
<evidence type="ECO:0000256" key="1">
    <source>
        <dbReference type="ARBA" id="ARBA00022908"/>
    </source>
</evidence>
<feature type="region of interest" description="Disordered" evidence="5">
    <location>
        <begin position="285"/>
        <end position="304"/>
    </location>
</feature>
<evidence type="ECO:0000256" key="2">
    <source>
        <dbReference type="ARBA" id="ARBA00023125"/>
    </source>
</evidence>
<evidence type="ECO:0000256" key="4">
    <source>
        <dbReference type="PROSITE-ProRule" id="PRU01248"/>
    </source>
</evidence>
<keyword evidence="9" id="KW-1185">Reference proteome</keyword>
<keyword evidence="3" id="KW-0233">DNA recombination</keyword>
<dbReference type="SUPFAM" id="SSF56349">
    <property type="entry name" value="DNA breaking-rejoining enzymes"/>
    <property type="match status" value="1"/>
</dbReference>
<evidence type="ECO:0000256" key="5">
    <source>
        <dbReference type="SAM" id="MobiDB-lite"/>
    </source>
</evidence>
<dbReference type="Gene3D" id="1.10.443.10">
    <property type="entry name" value="Intergrase catalytic core"/>
    <property type="match status" value="1"/>
</dbReference>
<dbReference type="PROSITE" id="PS51898">
    <property type="entry name" value="TYR_RECOMBINASE"/>
    <property type="match status" value="1"/>
</dbReference>
<reference evidence="8" key="1">
    <citation type="submission" date="2021-11" db="EMBL/GenBank/DDBJ databases">
        <title>Vibrio ZSDE26 sp. nov. and Vibrio ZSDZ34 sp. nov., isolated from coastal seawater in Qingdao.</title>
        <authorList>
            <person name="Zhang P."/>
        </authorList>
    </citation>
    <scope>NUCLEOTIDE SEQUENCE</scope>
    <source>
        <strain evidence="8">ZSDE26</strain>
    </source>
</reference>
<dbReference type="EMBL" id="JAJHVV010000005">
    <property type="protein sequence ID" value="MCK6263588.1"/>
    <property type="molecule type" value="Genomic_DNA"/>
</dbReference>